<dbReference type="CDD" id="cd00761">
    <property type="entry name" value="Glyco_tranf_GTA_type"/>
    <property type="match status" value="1"/>
</dbReference>
<evidence type="ECO:0000313" key="2">
    <source>
        <dbReference type="EMBL" id="SFZ70024.1"/>
    </source>
</evidence>
<dbReference type="AlphaFoldDB" id="A0A1K2H445"/>
<dbReference type="InterPro" id="IPR050834">
    <property type="entry name" value="Glycosyltransf_2"/>
</dbReference>
<evidence type="ECO:0000313" key="3">
    <source>
        <dbReference type="Proteomes" id="UP000186513"/>
    </source>
</evidence>
<reference evidence="2 3" key="1">
    <citation type="submission" date="2016-11" db="EMBL/GenBank/DDBJ databases">
        <authorList>
            <person name="Jaros S."/>
            <person name="Januszkiewicz K."/>
            <person name="Wedrychowicz H."/>
        </authorList>
    </citation>
    <scope>NUCLEOTIDE SEQUENCE [LARGE SCALE GENOMIC DNA]</scope>
    <source>
        <strain evidence="2 3">DSM 18899</strain>
    </source>
</reference>
<feature type="domain" description="Glycosyltransferase 2-like" evidence="1">
    <location>
        <begin position="7"/>
        <end position="129"/>
    </location>
</feature>
<protein>
    <submittedName>
        <fullName evidence="2">Glycosyl transferase family 2</fullName>
    </submittedName>
</protein>
<dbReference type="PANTHER" id="PTHR43685:SF11">
    <property type="entry name" value="GLYCOSYLTRANSFERASE TAGX-RELATED"/>
    <property type="match status" value="1"/>
</dbReference>
<keyword evidence="3" id="KW-1185">Reference proteome</keyword>
<dbReference type="OrthoDB" id="9802649at2"/>
<dbReference type="SUPFAM" id="SSF53448">
    <property type="entry name" value="Nucleotide-diphospho-sugar transferases"/>
    <property type="match status" value="1"/>
</dbReference>
<dbReference type="Pfam" id="PF00535">
    <property type="entry name" value="Glycos_transf_2"/>
    <property type="match status" value="1"/>
</dbReference>
<sequence>MQQPKISILIPTYNYARFIGQALQSLLRQDCTDFEVIISDDASTDGTEAVVRQHIGHDPRFIFHRHTTNLGMVANWNWCLAQAKGEYVQYLFGDDFFISPATLSTLAKALDAHPRATLAVSARRTADEHDMLGRRMLDLGKGGLYSGQAVIWHCLTHGENKVGEPSVVMFRRAYADQGFDPHYKQLVDLALWLRLCQQGELVFIDTPLCAFRVHGLQQSAVNAQNKSTRLELYELFRSYLPSSSHAVASPLLRLSYRTGVYRIMYQLRKDGLSAPPIMAAHQYLARLLPRPWYWIAACHYRLQRIQANFRRILDK</sequence>
<evidence type="ECO:0000259" key="1">
    <source>
        <dbReference type="Pfam" id="PF00535"/>
    </source>
</evidence>
<gene>
    <name evidence="2" type="ORF">SAMN02745887_00009</name>
</gene>
<name>A0A1K2H445_9NEIS</name>
<accession>A0A1K2H445</accession>
<dbReference type="GO" id="GO:0016740">
    <property type="term" value="F:transferase activity"/>
    <property type="evidence" value="ECO:0007669"/>
    <property type="project" value="UniProtKB-KW"/>
</dbReference>
<dbReference type="PANTHER" id="PTHR43685">
    <property type="entry name" value="GLYCOSYLTRANSFERASE"/>
    <property type="match status" value="1"/>
</dbReference>
<dbReference type="EMBL" id="FPKR01000001">
    <property type="protein sequence ID" value="SFZ70024.1"/>
    <property type="molecule type" value="Genomic_DNA"/>
</dbReference>
<dbReference type="InterPro" id="IPR029044">
    <property type="entry name" value="Nucleotide-diphossugar_trans"/>
</dbReference>
<dbReference type="InterPro" id="IPR001173">
    <property type="entry name" value="Glyco_trans_2-like"/>
</dbReference>
<organism evidence="2 3">
    <name type="scientific">Chitinimonas taiwanensis DSM 18899</name>
    <dbReference type="NCBI Taxonomy" id="1121279"/>
    <lineage>
        <taxon>Bacteria</taxon>
        <taxon>Pseudomonadati</taxon>
        <taxon>Pseudomonadota</taxon>
        <taxon>Betaproteobacteria</taxon>
        <taxon>Neisseriales</taxon>
        <taxon>Chitinibacteraceae</taxon>
        <taxon>Chitinimonas</taxon>
    </lineage>
</organism>
<dbReference type="Proteomes" id="UP000186513">
    <property type="component" value="Unassembled WGS sequence"/>
</dbReference>
<dbReference type="Gene3D" id="3.90.550.10">
    <property type="entry name" value="Spore Coat Polysaccharide Biosynthesis Protein SpsA, Chain A"/>
    <property type="match status" value="1"/>
</dbReference>
<dbReference type="STRING" id="1121279.SAMN02745887_00009"/>
<keyword evidence="2" id="KW-0808">Transferase</keyword>
<proteinExistence type="predicted"/>
<dbReference type="RefSeq" id="WP_072426577.1">
    <property type="nucleotide sequence ID" value="NZ_FPKR01000001.1"/>
</dbReference>